<evidence type="ECO:0000256" key="4">
    <source>
        <dbReference type="ARBA" id="ARBA00022807"/>
    </source>
</evidence>
<accession>G0R675</accession>
<evidence type="ECO:0000259" key="8">
    <source>
        <dbReference type="PROSITE" id="PS50203"/>
    </source>
</evidence>
<dbReference type="Gene3D" id="3.90.70.10">
    <property type="entry name" value="Cysteine proteinases"/>
    <property type="match status" value="1"/>
</dbReference>
<evidence type="ECO:0000256" key="1">
    <source>
        <dbReference type="ARBA" id="ARBA00007623"/>
    </source>
</evidence>
<dbReference type="OrthoDB" id="424753at2759"/>
<reference evidence="9 10" key="1">
    <citation type="submission" date="2011-07" db="EMBL/GenBank/DDBJ databases">
        <authorList>
            <person name="Coyne R."/>
            <person name="Brami D."/>
            <person name="Johnson J."/>
            <person name="Hostetler J."/>
            <person name="Hannick L."/>
            <person name="Clark T."/>
            <person name="Cassidy-Hanley D."/>
            <person name="Inman J."/>
        </authorList>
    </citation>
    <scope>NUCLEOTIDE SEQUENCE [LARGE SCALE GENOMIC DNA]</scope>
    <source>
        <strain evidence="9 10">G5</strain>
    </source>
</reference>
<dbReference type="PRINTS" id="PR00704">
    <property type="entry name" value="CALPAIN"/>
</dbReference>
<dbReference type="PANTHER" id="PTHR10183:SF379">
    <property type="entry name" value="CALPAIN-5"/>
    <property type="match status" value="1"/>
</dbReference>
<evidence type="ECO:0000256" key="2">
    <source>
        <dbReference type="ARBA" id="ARBA00022670"/>
    </source>
</evidence>
<evidence type="ECO:0000256" key="7">
    <source>
        <dbReference type="SAM" id="MobiDB-lite"/>
    </source>
</evidence>
<keyword evidence="3 6" id="KW-0378">Hydrolase</keyword>
<dbReference type="InterPro" id="IPR022684">
    <property type="entry name" value="Calpain_cysteine_protease"/>
</dbReference>
<dbReference type="eggNOG" id="KOG0045">
    <property type="taxonomic scope" value="Eukaryota"/>
</dbReference>
<evidence type="ECO:0000313" key="10">
    <source>
        <dbReference type="Proteomes" id="UP000008983"/>
    </source>
</evidence>
<dbReference type="GO" id="GO:0006508">
    <property type="term" value="P:proteolysis"/>
    <property type="evidence" value="ECO:0007669"/>
    <property type="project" value="UniProtKB-KW"/>
</dbReference>
<dbReference type="InParanoid" id="G0R675"/>
<keyword evidence="2 6" id="KW-0645">Protease</keyword>
<protein>
    <recommendedName>
        <fullName evidence="8">Calpain catalytic domain-containing protein</fullName>
    </recommendedName>
</protein>
<sequence length="749" mass="87392">MNKKTIKNFNNQQPFGMHFQQPNFHQAQEGIGNLNAFYNNEQLFGLSPVQQQNIPQKAQNPQKQSSNKIKSQAQKPLIVKNQQTTQQIKQPVIQAQQQTYNIIQNQPINNQKFVKNPIQNNNLFTFKVFENENQKLLDQNKLLYQKQPKEFQSKYPFNSQENQQFWSIILNSIQCPINVFFNFTKQKLNEYENTFNQIPENQKFTDPQFKPSIEVLNNKPGQFQFKRASEIYEQFDIFDLSIEPNQIQQGILGDCYLISSIISLSEKPEMCIKLFINKNKNNKAIYGLWICESGEWTQIIIDDFLVCQNNSPCFAKSIRNGIWVQLLEKAYAKCYGGYQKIEVGYSCDSLKDLTGCPTEYIDIKNQKFENAFIQMKNVLKKGFILTVSSKIEAQDLISKHSYTIFDLKEVLNKQGKMVKMLKIKNPLGFGFQQNNTQQNDEILEQNLGEPTNQKNGIWWMSEKDFLGNFEVVTSCKIHEGYCYSSFKVQNKSFEFIRIINIKEGNHCYFSIHQKHEKYFKQDLKDNNYYYKTAKIIVCEISNGKIIDVKGGSFSNKQSTFFEFENMKKGDFLVFVEVDKIQGDFVFSQYCQFPVSVQNDFQLNVSAGNLIQIIFQEYISKINSSQEWNSVIYDEKNGNGKVIRDFGSLFGFSFISYRNQSSQIFNEDINIISNENIDLYDFDKKNQQNKKLVKLNPNEQQVVLFRILEKNNCSHALKFKGTYWFGNSNNVIKPVIKGQSNVKQISQQKR</sequence>
<evidence type="ECO:0000256" key="5">
    <source>
        <dbReference type="PIRSR" id="PIRSR622684-1"/>
    </source>
</evidence>
<dbReference type="InterPro" id="IPR038765">
    <property type="entry name" value="Papain-like_cys_pep_sf"/>
</dbReference>
<comment type="similarity">
    <text evidence="1">Belongs to the peptidase C2 family.</text>
</comment>
<name>G0R675_ICHMU</name>
<keyword evidence="10" id="KW-1185">Reference proteome</keyword>
<dbReference type="Pfam" id="PF00648">
    <property type="entry name" value="Peptidase_C2"/>
    <property type="match status" value="1"/>
</dbReference>
<dbReference type="GO" id="GO:0004198">
    <property type="term" value="F:calcium-dependent cysteine-type endopeptidase activity"/>
    <property type="evidence" value="ECO:0007669"/>
    <property type="project" value="InterPro"/>
</dbReference>
<dbReference type="InterPro" id="IPR001300">
    <property type="entry name" value="Peptidase_C2_calpain_cat"/>
</dbReference>
<evidence type="ECO:0000313" key="9">
    <source>
        <dbReference type="EMBL" id="EGR27039.1"/>
    </source>
</evidence>
<feature type="region of interest" description="Disordered" evidence="7">
    <location>
        <begin position="52"/>
        <end position="73"/>
    </location>
</feature>
<dbReference type="OMA" id="GEYYFMA"/>
<dbReference type="GeneID" id="14903083"/>
<dbReference type="PANTHER" id="PTHR10183">
    <property type="entry name" value="CALPAIN"/>
    <property type="match status" value="1"/>
</dbReference>
<feature type="active site" evidence="5 6">
    <location>
        <position position="425"/>
    </location>
</feature>
<gene>
    <name evidence="9" type="ORF">IMG5_202770</name>
</gene>
<feature type="domain" description="Calpain catalytic" evidence="8">
    <location>
        <begin position="203"/>
        <end position="478"/>
    </location>
</feature>
<proteinExistence type="inferred from homology"/>
<dbReference type="SUPFAM" id="SSF54001">
    <property type="entry name" value="Cysteine proteinases"/>
    <property type="match status" value="1"/>
</dbReference>
<feature type="active site" evidence="5 6">
    <location>
        <position position="400"/>
    </location>
</feature>
<dbReference type="STRING" id="857967.G0R675"/>
<dbReference type="EMBL" id="GL984390">
    <property type="protein sequence ID" value="EGR27039.1"/>
    <property type="molecule type" value="Genomic_DNA"/>
</dbReference>
<keyword evidence="4 6" id="KW-0788">Thiol protease</keyword>
<feature type="active site" evidence="5 6">
    <location>
        <position position="255"/>
    </location>
</feature>
<dbReference type="RefSeq" id="XP_004023923.1">
    <property type="nucleotide sequence ID" value="XM_004023874.1"/>
</dbReference>
<dbReference type="AlphaFoldDB" id="G0R675"/>
<dbReference type="PROSITE" id="PS50203">
    <property type="entry name" value="CALPAIN_CAT"/>
    <property type="match status" value="1"/>
</dbReference>
<organism evidence="9 10">
    <name type="scientific">Ichthyophthirius multifiliis</name>
    <name type="common">White spot disease agent</name>
    <name type="synonym">Ich</name>
    <dbReference type="NCBI Taxonomy" id="5932"/>
    <lineage>
        <taxon>Eukaryota</taxon>
        <taxon>Sar</taxon>
        <taxon>Alveolata</taxon>
        <taxon>Ciliophora</taxon>
        <taxon>Intramacronucleata</taxon>
        <taxon>Oligohymenophorea</taxon>
        <taxon>Hymenostomatida</taxon>
        <taxon>Ophryoglenina</taxon>
        <taxon>Ichthyophthirius</taxon>
    </lineage>
</organism>
<evidence type="ECO:0000256" key="6">
    <source>
        <dbReference type="PROSITE-ProRule" id="PRU00239"/>
    </source>
</evidence>
<dbReference type="Proteomes" id="UP000008983">
    <property type="component" value="Unassembled WGS sequence"/>
</dbReference>
<evidence type="ECO:0000256" key="3">
    <source>
        <dbReference type="ARBA" id="ARBA00022801"/>
    </source>
</evidence>
<dbReference type="SMART" id="SM00230">
    <property type="entry name" value="CysPc"/>
    <property type="match status" value="1"/>
</dbReference>